<accession>A0ABV0UZR8</accession>
<proteinExistence type="predicted"/>
<feature type="region of interest" description="Disordered" evidence="1">
    <location>
        <begin position="1"/>
        <end position="20"/>
    </location>
</feature>
<gene>
    <name evidence="2" type="ORF">ILYODFUR_034412</name>
</gene>
<organism evidence="2 3">
    <name type="scientific">Ilyodon furcidens</name>
    <name type="common">goldbreast splitfin</name>
    <dbReference type="NCBI Taxonomy" id="33524"/>
    <lineage>
        <taxon>Eukaryota</taxon>
        <taxon>Metazoa</taxon>
        <taxon>Chordata</taxon>
        <taxon>Craniata</taxon>
        <taxon>Vertebrata</taxon>
        <taxon>Euteleostomi</taxon>
        <taxon>Actinopterygii</taxon>
        <taxon>Neopterygii</taxon>
        <taxon>Teleostei</taxon>
        <taxon>Neoteleostei</taxon>
        <taxon>Acanthomorphata</taxon>
        <taxon>Ovalentaria</taxon>
        <taxon>Atherinomorphae</taxon>
        <taxon>Cyprinodontiformes</taxon>
        <taxon>Goodeidae</taxon>
        <taxon>Ilyodon</taxon>
    </lineage>
</organism>
<protein>
    <submittedName>
        <fullName evidence="2">Uncharacterized protein</fullName>
    </submittedName>
</protein>
<sequence length="132" mass="14664">MDMTGTQKRTRSPGPNIIPPSMAAAWRPRRGGRKRGTVVLYRGRIADKGCGHPGTLFWTITLPVDMVLPTLTLPTEVHSPSYCIDWVPINEPGGWRGFGWRAPWTGLNGLDLGHMESRVNPKAEREAKMDCV</sequence>
<dbReference type="EMBL" id="JAHRIQ010087285">
    <property type="protein sequence ID" value="MEQ2249905.1"/>
    <property type="molecule type" value="Genomic_DNA"/>
</dbReference>
<evidence type="ECO:0000313" key="3">
    <source>
        <dbReference type="Proteomes" id="UP001482620"/>
    </source>
</evidence>
<evidence type="ECO:0000256" key="1">
    <source>
        <dbReference type="SAM" id="MobiDB-lite"/>
    </source>
</evidence>
<dbReference type="Proteomes" id="UP001482620">
    <property type="component" value="Unassembled WGS sequence"/>
</dbReference>
<evidence type="ECO:0000313" key="2">
    <source>
        <dbReference type="EMBL" id="MEQ2249905.1"/>
    </source>
</evidence>
<reference evidence="2 3" key="1">
    <citation type="submission" date="2021-06" db="EMBL/GenBank/DDBJ databases">
        <authorList>
            <person name="Palmer J.M."/>
        </authorList>
    </citation>
    <scope>NUCLEOTIDE SEQUENCE [LARGE SCALE GENOMIC DNA]</scope>
    <source>
        <strain evidence="3">if_2019</strain>
        <tissue evidence="2">Muscle</tissue>
    </source>
</reference>
<name>A0ABV0UZR8_9TELE</name>
<comment type="caution">
    <text evidence="2">The sequence shown here is derived from an EMBL/GenBank/DDBJ whole genome shotgun (WGS) entry which is preliminary data.</text>
</comment>
<keyword evidence="3" id="KW-1185">Reference proteome</keyword>